<keyword evidence="1" id="KW-0677">Repeat</keyword>
<keyword evidence="4" id="KW-1133">Transmembrane helix</keyword>
<feature type="transmembrane region" description="Helical" evidence="4">
    <location>
        <begin position="36"/>
        <end position="53"/>
    </location>
</feature>
<proteinExistence type="predicted"/>
<feature type="domain" description="DUF1736" evidence="5">
    <location>
        <begin position="294"/>
        <end position="366"/>
    </location>
</feature>
<feature type="transmembrane region" description="Helical" evidence="4">
    <location>
        <begin position="163"/>
        <end position="184"/>
    </location>
</feature>
<feature type="transmembrane region" description="Helical" evidence="4">
    <location>
        <begin position="443"/>
        <end position="460"/>
    </location>
</feature>
<dbReference type="InterPro" id="IPR052346">
    <property type="entry name" value="O-mannosyl-transferase_TMTC"/>
</dbReference>
<dbReference type="InterPro" id="IPR013618">
    <property type="entry name" value="TMTC_DUF1736"/>
</dbReference>
<protein>
    <recommendedName>
        <fullName evidence="5">DUF1736 domain-containing protein</fullName>
    </recommendedName>
</protein>
<dbReference type="GO" id="GO:0035269">
    <property type="term" value="P:protein O-linked glycosylation via mannose"/>
    <property type="evidence" value="ECO:0007669"/>
    <property type="project" value="TreeGrafter"/>
</dbReference>
<dbReference type="EMBL" id="LR877148">
    <property type="protein sequence ID" value="CAD2215308.1"/>
    <property type="molecule type" value="Genomic_DNA"/>
</dbReference>
<evidence type="ECO:0000256" key="1">
    <source>
        <dbReference type="ARBA" id="ARBA00022737"/>
    </source>
</evidence>
<keyword evidence="4" id="KW-0812">Transmembrane</keyword>
<dbReference type="PANTHER" id="PTHR44227:SF3">
    <property type="entry name" value="PROTEIN O-MANNOSYL-TRANSFERASE TMTC4"/>
    <property type="match status" value="1"/>
</dbReference>
<dbReference type="InterPro" id="IPR011990">
    <property type="entry name" value="TPR-like_helical_dom_sf"/>
</dbReference>
<dbReference type="GO" id="GO:0000030">
    <property type="term" value="F:mannosyltransferase activity"/>
    <property type="evidence" value="ECO:0007669"/>
    <property type="project" value="TreeGrafter"/>
</dbReference>
<feature type="transmembrane region" description="Helical" evidence="4">
    <location>
        <begin position="418"/>
        <end position="436"/>
    </location>
</feature>
<reference evidence="6 7" key="1">
    <citation type="submission" date="2020-08" db="EMBL/GenBank/DDBJ databases">
        <authorList>
            <person name="Newling K."/>
            <person name="Davey J."/>
            <person name="Forrester S."/>
        </authorList>
    </citation>
    <scope>NUCLEOTIDE SEQUENCE [LARGE SCALE GENOMIC DNA]</scope>
    <source>
        <strain evidence="7">Crithidia deanei Carvalho (ATCC PRA-265)</strain>
    </source>
</reference>
<dbReference type="Gene3D" id="1.25.40.10">
    <property type="entry name" value="Tetratricopeptide repeat domain"/>
    <property type="match status" value="1"/>
</dbReference>
<dbReference type="PANTHER" id="PTHR44227">
    <property type="match status" value="1"/>
</dbReference>
<feature type="transmembrane region" description="Helical" evidence="4">
    <location>
        <begin position="223"/>
        <end position="249"/>
    </location>
</feature>
<dbReference type="VEuPathDB" id="TriTrypDB:ADEAN_000276300"/>
<name>A0A7G2C669_9TRYP</name>
<feature type="transmembrane region" description="Helical" evidence="4">
    <location>
        <begin position="196"/>
        <end position="216"/>
    </location>
</feature>
<dbReference type="GO" id="GO:0030968">
    <property type="term" value="P:endoplasmic reticulum unfolded protein response"/>
    <property type="evidence" value="ECO:0007669"/>
    <property type="project" value="TreeGrafter"/>
</dbReference>
<feature type="transmembrane region" description="Helical" evidence="4">
    <location>
        <begin position="303"/>
        <end position="322"/>
    </location>
</feature>
<feature type="transmembrane region" description="Helical" evidence="4">
    <location>
        <begin position="130"/>
        <end position="151"/>
    </location>
</feature>
<organism evidence="6 7">
    <name type="scientific">Angomonas deanei</name>
    <dbReference type="NCBI Taxonomy" id="59799"/>
    <lineage>
        <taxon>Eukaryota</taxon>
        <taxon>Discoba</taxon>
        <taxon>Euglenozoa</taxon>
        <taxon>Kinetoplastea</taxon>
        <taxon>Metakinetoplastina</taxon>
        <taxon>Trypanosomatida</taxon>
        <taxon>Trypanosomatidae</taxon>
        <taxon>Strigomonadinae</taxon>
        <taxon>Angomonas</taxon>
    </lineage>
</organism>
<sequence>MKSKRKTTPSKQKEVSPVVAVPLSRRVLHSLLENKYFLLLISAVFVTVYSSGLRNRFTFDDYLAITGNDDSYWDRKPIRELFFHDFWGRPFREIVSNDSYRPLIILTFRAQHFIMGYHSPTFLRLFNYSVAYINTILLFFVVRALCVSFYVRRGTFRAGKCMTEFVLLSFVPAWTAALFAAHPVHVEAVTSIVGRSELICFLFGSISFLLLCRFLGTGRLSHLAYSVFCLVVSVMGKDSGITFGALFILHTSLQYLLKNVSKRALMFVTVAFSSVVVSYFVFRRSFIGSIDLSKSPLIRRTENPQYFIPEGALPWLSMRWIILIKNLELAFFPSRLCCEYSYNCIPQLASTDDPRFAPYVALTAFLLCGAGWVSYEALFRLRRLPLLLLTGMAWFAIPYTPVSHIFVKVGTFIAERCLYLPSVGSSMLVVLTTTLLSPQRSRLLTASALLGVLLSSWGVLTFRRNFDWYDDASLFAAAAKVCPNSGKVRYLAAQAKMKSDANVTEETVEEFKAAYALDPEAKDPLAYIGAYLWNNGQRKEGYQMLRECSKSPFTFKMCYEHMAQMRAALHPGMSAHDMAVDNVELTVENTEKAFLMRQAALGSYEESLFCRAYVEFEQALDYWALENIFWGTAGNDPARNSFANTLYWYSESFRKCLEESESERSTTKMTHFLEVAVEGGKKTMTNWSKIEELIKDPGFVETVTNRLSDHYTTMNSIIQTVAFMEPYLKDKGELELANLKLVSFTYCGRVLFMNNDVLNVLKRENYSEQVSSLLPAFSEESLEYIKNIDEYRRKSAAQLYNQNQSMQEELKAILSCWG</sequence>
<dbReference type="AlphaFoldDB" id="A0A7G2C669"/>
<gene>
    <name evidence="6" type="ORF">ADEAN_000276300</name>
</gene>
<evidence type="ECO:0000313" key="6">
    <source>
        <dbReference type="EMBL" id="CAD2215308.1"/>
    </source>
</evidence>
<dbReference type="Proteomes" id="UP000515908">
    <property type="component" value="Chromosome 04"/>
</dbReference>
<keyword evidence="7" id="KW-1185">Reference proteome</keyword>
<feature type="transmembrane region" description="Helical" evidence="4">
    <location>
        <begin position="264"/>
        <end position="282"/>
    </location>
</feature>
<keyword evidence="2" id="KW-0802">TPR repeat</keyword>
<dbReference type="GO" id="GO:0005783">
    <property type="term" value="C:endoplasmic reticulum"/>
    <property type="evidence" value="ECO:0007669"/>
    <property type="project" value="TreeGrafter"/>
</dbReference>
<feature type="transmembrane region" description="Helical" evidence="4">
    <location>
        <begin position="386"/>
        <end position="406"/>
    </location>
</feature>
<evidence type="ECO:0000259" key="5">
    <source>
        <dbReference type="Pfam" id="PF08409"/>
    </source>
</evidence>
<accession>A0A7G2C669</accession>
<evidence type="ECO:0000256" key="4">
    <source>
        <dbReference type="SAM" id="Phobius"/>
    </source>
</evidence>
<evidence type="ECO:0000256" key="2">
    <source>
        <dbReference type="ARBA" id="ARBA00022803"/>
    </source>
</evidence>
<feature type="transmembrane region" description="Helical" evidence="4">
    <location>
        <begin position="356"/>
        <end position="374"/>
    </location>
</feature>
<evidence type="ECO:0000313" key="7">
    <source>
        <dbReference type="Proteomes" id="UP000515908"/>
    </source>
</evidence>
<keyword evidence="3 4" id="KW-0472">Membrane</keyword>
<dbReference type="Pfam" id="PF08409">
    <property type="entry name" value="TMTC_DUF1736"/>
    <property type="match status" value="1"/>
</dbReference>
<evidence type="ECO:0000256" key="3">
    <source>
        <dbReference type="ARBA" id="ARBA00023136"/>
    </source>
</evidence>